<sequence length="148" mass="16713">MSYSQIRYNHYKYRPIEVFSKSVIYMVVTLPNVCGEIGVNCGPGAVVGQPYRMECTNIPAVTNGLNVFLEGESNSIIQCFTTKVCAPRDSLLYSVQSPHNESLYFTILKVTSDDIGRKLYCVDDAFLSLPKPYCKIGIVKFYIWILCE</sequence>
<dbReference type="EMBL" id="KB202038">
    <property type="protein sequence ID" value="ESO92686.1"/>
    <property type="molecule type" value="Genomic_DNA"/>
</dbReference>
<dbReference type="RefSeq" id="XP_009056622.1">
    <property type="nucleotide sequence ID" value="XM_009058374.1"/>
</dbReference>
<dbReference type="CTD" id="20251103"/>
<evidence type="ECO:0000313" key="1">
    <source>
        <dbReference type="EMBL" id="ESO92686.1"/>
    </source>
</evidence>
<reference evidence="1 2" key="1">
    <citation type="journal article" date="2013" name="Nature">
        <title>Insights into bilaterian evolution from three spiralian genomes.</title>
        <authorList>
            <person name="Simakov O."/>
            <person name="Marletaz F."/>
            <person name="Cho S.J."/>
            <person name="Edsinger-Gonzales E."/>
            <person name="Havlak P."/>
            <person name="Hellsten U."/>
            <person name="Kuo D.H."/>
            <person name="Larsson T."/>
            <person name="Lv J."/>
            <person name="Arendt D."/>
            <person name="Savage R."/>
            <person name="Osoegawa K."/>
            <person name="de Jong P."/>
            <person name="Grimwood J."/>
            <person name="Chapman J.A."/>
            <person name="Shapiro H."/>
            <person name="Aerts A."/>
            <person name="Otillar R.P."/>
            <person name="Terry A.Y."/>
            <person name="Boore J.L."/>
            <person name="Grigoriev I.V."/>
            <person name="Lindberg D.R."/>
            <person name="Seaver E.C."/>
            <person name="Weisblat D.A."/>
            <person name="Putnam N.H."/>
            <person name="Rokhsar D.S."/>
        </authorList>
    </citation>
    <scope>NUCLEOTIDE SEQUENCE [LARGE SCALE GENOMIC DNA]</scope>
</reference>
<organism evidence="1 2">
    <name type="scientific">Lottia gigantea</name>
    <name type="common">Giant owl limpet</name>
    <dbReference type="NCBI Taxonomy" id="225164"/>
    <lineage>
        <taxon>Eukaryota</taxon>
        <taxon>Metazoa</taxon>
        <taxon>Spiralia</taxon>
        <taxon>Lophotrochozoa</taxon>
        <taxon>Mollusca</taxon>
        <taxon>Gastropoda</taxon>
        <taxon>Patellogastropoda</taxon>
        <taxon>Lottioidea</taxon>
        <taxon>Lottiidae</taxon>
        <taxon>Lottia</taxon>
    </lineage>
</organism>
<dbReference type="AlphaFoldDB" id="V4AH01"/>
<protein>
    <submittedName>
        <fullName evidence="1">Uncharacterized protein</fullName>
    </submittedName>
</protein>
<dbReference type="KEGG" id="lgi:LOTGIDRAFT_239572"/>
<proteinExistence type="predicted"/>
<dbReference type="GeneID" id="20251103"/>
<name>V4AH01_LOTGI</name>
<gene>
    <name evidence="1" type="ORF">LOTGIDRAFT_239572</name>
</gene>
<dbReference type="HOGENOM" id="CLU_1760851_0_0_1"/>
<dbReference type="Proteomes" id="UP000030746">
    <property type="component" value="Unassembled WGS sequence"/>
</dbReference>
<accession>V4AH01</accession>
<keyword evidence="2" id="KW-1185">Reference proteome</keyword>
<evidence type="ECO:0000313" key="2">
    <source>
        <dbReference type="Proteomes" id="UP000030746"/>
    </source>
</evidence>